<evidence type="ECO:0000313" key="1">
    <source>
        <dbReference type="EMBL" id="CAK7940516.1"/>
    </source>
</evidence>
<dbReference type="Proteomes" id="UP001162060">
    <property type="component" value="Unassembled WGS sequence"/>
</dbReference>
<proteinExistence type="predicted"/>
<comment type="caution">
    <text evidence="1">The sequence shown here is derived from an EMBL/GenBank/DDBJ whole genome shotgun (WGS) entry which is preliminary data.</text>
</comment>
<accession>A0AAV1V1W2</accession>
<name>A0AAV1V1W2_9STRA</name>
<sequence length="191" mass="21096">MLQRSKPKDDGAATGAATICDLCDLYTQNDLEGKWTELAAVYDQRRNVDNFREILDLSAPSARMGDLNGWHLERMAVGEFEPSADSSVNDLAEIKRESRWIKHMLRKVLANGRSFQAKRDTLKAAMDKQREVLTAELAEAKEFLGQTHLLNACDAAASEVSQPALVDERLRAAGKLSELVPTSDLGKPPSI</sequence>
<reference evidence="1" key="1">
    <citation type="submission" date="2024-01" db="EMBL/GenBank/DDBJ databases">
        <authorList>
            <person name="Webb A."/>
        </authorList>
    </citation>
    <scope>NUCLEOTIDE SEQUENCE</scope>
    <source>
        <strain evidence="1">Pm1</strain>
    </source>
</reference>
<organism evidence="1 2">
    <name type="scientific">Peronospora matthiolae</name>
    <dbReference type="NCBI Taxonomy" id="2874970"/>
    <lineage>
        <taxon>Eukaryota</taxon>
        <taxon>Sar</taxon>
        <taxon>Stramenopiles</taxon>
        <taxon>Oomycota</taxon>
        <taxon>Peronosporomycetes</taxon>
        <taxon>Peronosporales</taxon>
        <taxon>Peronosporaceae</taxon>
        <taxon>Peronospora</taxon>
    </lineage>
</organism>
<dbReference type="AlphaFoldDB" id="A0AAV1V1W2"/>
<evidence type="ECO:0000313" key="2">
    <source>
        <dbReference type="Proteomes" id="UP001162060"/>
    </source>
</evidence>
<protein>
    <submittedName>
        <fullName evidence="1">Uncharacterized protein</fullName>
    </submittedName>
</protein>
<gene>
    <name evidence="1" type="ORF">PM001_LOCUS25666</name>
</gene>
<dbReference type="EMBL" id="CAKLBY020000258">
    <property type="protein sequence ID" value="CAK7940516.1"/>
    <property type="molecule type" value="Genomic_DNA"/>
</dbReference>